<dbReference type="InterPro" id="IPR006448">
    <property type="entry name" value="Phage_term_ssu_P27"/>
</dbReference>
<keyword evidence="2" id="KW-1185">Reference proteome</keyword>
<sequence>MGAIRPINDHYRNGTYRADRHEDKMILPAAMLREPDWEDILPGASEEAGKVRSDAAELWARTAPALMAAAGLTDAQRETLTMFCIAVANYWAVTRELSRTGNLLKGRTGEWVKNPLHTVRTMYVNEITALRKELGLSPATAARITRPTADEDYSETTSNSAEMLRILQELG</sequence>
<evidence type="ECO:0000313" key="1">
    <source>
        <dbReference type="EMBL" id="MBZ6151467.1"/>
    </source>
</evidence>
<dbReference type="RefSeq" id="WP_224310062.1">
    <property type="nucleotide sequence ID" value="NZ_JAHSST010000003.1"/>
</dbReference>
<dbReference type="NCBIfam" id="TIGR01558">
    <property type="entry name" value="sm_term_P27"/>
    <property type="match status" value="1"/>
</dbReference>
<gene>
    <name evidence="1" type="ORF">KVH32_09815</name>
</gene>
<reference evidence="1 2" key="1">
    <citation type="submission" date="2021-06" db="EMBL/GenBank/DDBJ databases">
        <title>Ecological speciation of a Streptomyces species isolated from different habitats and geographic origins.</title>
        <authorList>
            <person name="Wang J."/>
        </authorList>
    </citation>
    <scope>NUCLEOTIDE SEQUENCE [LARGE SCALE GENOMIC DNA]</scope>
    <source>
        <strain evidence="1 2">FXJ8.012</strain>
    </source>
</reference>
<organism evidence="1 2">
    <name type="scientific">Streptomyces olivaceus</name>
    <dbReference type="NCBI Taxonomy" id="47716"/>
    <lineage>
        <taxon>Bacteria</taxon>
        <taxon>Bacillati</taxon>
        <taxon>Actinomycetota</taxon>
        <taxon>Actinomycetes</taxon>
        <taxon>Kitasatosporales</taxon>
        <taxon>Streptomycetaceae</taxon>
        <taxon>Streptomyces</taxon>
    </lineage>
</organism>
<accession>A0ABS7W1T0</accession>
<name>A0ABS7W1T0_STROV</name>
<comment type="caution">
    <text evidence="1">The sequence shown here is derived from an EMBL/GenBank/DDBJ whole genome shotgun (WGS) entry which is preliminary data.</text>
</comment>
<evidence type="ECO:0000313" key="2">
    <source>
        <dbReference type="Proteomes" id="UP000758701"/>
    </source>
</evidence>
<dbReference type="Proteomes" id="UP000758701">
    <property type="component" value="Unassembled WGS sequence"/>
</dbReference>
<dbReference type="EMBL" id="JAHSTP010000003">
    <property type="protein sequence ID" value="MBZ6151467.1"/>
    <property type="molecule type" value="Genomic_DNA"/>
</dbReference>
<dbReference type="Pfam" id="PF05119">
    <property type="entry name" value="Terminase_4"/>
    <property type="match status" value="1"/>
</dbReference>
<proteinExistence type="predicted"/>
<protein>
    <submittedName>
        <fullName evidence="1">Phage terminase small subunit P27 family</fullName>
    </submittedName>
</protein>